<evidence type="ECO:0000313" key="3">
    <source>
        <dbReference type="EMBL" id="MFC3703619.1"/>
    </source>
</evidence>
<dbReference type="Gene3D" id="3.40.190.170">
    <property type="entry name" value="Bacterial extracellular solute-binding protein, family 7"/>
    <property type="match status" value="1"/>
</dbReference>
<evidence type="ECO:0000256" key="2">
    <source>
        <dbReference type="SAM" id="SignalP"/>
    </source>
</evidence>
<dbReference type="PIRSF" id="PIRSF006470">
    <property type="entry name" value="DctB"/>
    <property type="match status" value="1"/>
</dbReference>
<reference evidence="4" key="1">
    <citation type="journal article" date="2019" name="Int. J. Syst. Evol. Microbiol.">
        <title>The Global Catalogue of Microorganisms (GCM) 10K type strain sequencing project: providing services to taxonomists for standard genome sequencing and annotation.</title>
        <authorList>
            <consortium name="The Broad Institute Genomics Platform"/>
            <consortium name="The Broad Institute Genome Sequencing Center for Infectious Disease"/>
            <person name="Wu L."/>
            <person name="Ma J."/>
        </authorList>
    </citation>
    <scope>NUCLEOTIDE SEQUENCE [LARGE SCALE GENOMIC DNA]</scope>
    <source>
        <strain evidence="4">KCTC 42281</strain>
    </source>
</reference>
<organism evidence="3 4">
    <name type="scientific">Devosia honganensis</name>
    <dbReference type="NCBI Taxonomy" id="1610527"/>
    <lineage>
        <taxon>Bacteria</taxon>
        <taxon>Pseudomonadati</taxon>
        <taxon>Pseudomonadota</taxon>
        <taxon>Alphaproteobacteria</taxon>
        <taxon>Hyphomicrobiales</taxon>
        <taxon>Devosiaceae</taxon>
        <taxon>Devosia</taxon>
    </lineage>
</organism>
<keyword evidence="1 2" id="KW-0732">Signal</keyword>
<keyword evidence="4" id="KW-1185">Reference proteome</keyword>
<dbReference type="InterPro" id="IPR018389">
    <property type="entry name" value="DctP_fam"/>
</dbReference>
<dbReference type="InterPro" id="IPR038404">
    <property type="entry name" value="TRAP_DctP_sf"/>
</dbReference>
<protein>
    <submittedName>
        <fullName evidence="3">TRAP transporter substrate-binding protein</fullName>
    </submittedName>
</protein>
<evidence type="ECO:0000313" key="4">
    <source>
        <dbReference type="Proteomes" id="UP001595613"/>
    </source>
</evidence>
<dbReference type="PANTHER" id="PTHR33376:SF2">
    <property type="entry name" value="DICARBOXYLATE-BINDING PERIPLASMIC PROTEIN"/>
    <property type="match status" value="1"/>
</dbReference>
<feature type="chain" id="PRO_5046634349" evidence="2">
    <location>
        <begin position="24"/>
        <end position="324"/>
    </location>
</feature>
<proteinExistence type="predicted"/>
<dbReference type="NCBIfam" id="NF037995">
    <property type="entry name" value="TRAP_S1"/>
    <property type="match status" value="1"/>
</dbReference>
<dbReference type="Pfam" id="PF03480">
    <property type="entry name" value="DctP"/>
    <property type="match status" value="1"/>
</dbReference>
<comment type="caution">
    <text evidence="3">The sequence shown here is derived from an EMBL/GenBank/DDBJ whole genome shotgun (WGS) entry which is preliminary data.</text>
</comment>
<accession>A0ABV7WXP5</accession>
<dbReference type="PANTHER" id="PTHR33376">
    <property type="match status" value="1"/>
</dbReference>
<gene>
    <name evidence="3" type="ORF">ACFOOL_02465</name>
</gene>
<dbReference type="NCBIfam" id="TIGR00787">
    <property type="entry name" value="dctP"/>
    <property type="match status" value="1"/>
</dbReference>
<dbReference type="RefSeq" id="WP_380094560.1">
    <property type="nucleotide sequence ID" value="NZ_JBHRYD010000001.1"/>
</dbReference>
<dbReference type="EMBL" id="JBHRYD010000001">
    <property type="protein sequence ID" value="MFC3703619.1"/>
    <property type="molecule type" value="Genomic_DNA"/>
</dbReference>
<dbReference type="Proteomes" id="UP001595613">
    <property type="component" value="Unassembled WGS sequence"/>
</dbReference>
<feature type="signal peptide" evidence="2">
    <location>
        <begin position="1"/>
        <end position="23"/>
    </location>
</feature>
<dbReference type="InterPro" id="IPR004682">
    <property type="entry name" value="TRAP_DctP"/>
</dbReference>
<sequence length="324" mass="35479">MKMFGKLTAIAAGALMMMSSAQALDMNLGHTLTLDSPFHAGAQKFADLLKERSNGEINITVFPHSQLGGELTLIQGAQMGTEDVFVTGQSTLTNTAREFLIFDIPYLFDSVEQANEILNGPVGDKFLDVLPDYGLVGLGWFSSMERNVFASRAIESADDFNGMKLRVIQSPGYVESYNALGAQATPMAYSDLYLALQQHVIDGADTSPDQFVSDKFIEVSKFYNVTRVHYMPALLIMSKSRWDSFSPEEQEMVQGAADDAMAHAQAYYREVYDKAMQEIAAAGVTIVETDVTSLVEATAPVAQQLIDQIPNGQEFYDAVMAAKN</sequence>
<name>A0ABV7WXP5_9HYPH</name>
<evidence type="ECO:0000256" key="1">
    <source>
        <dbReference type="ARBA" id="ARBA00022729"/>
    </source>
</evidence>
<dbReference type="CDD" id="cd13603">
    <property type="entry name" value="PBP2_TRAP_Siap_TeaA_like"/>
    <property type="match status" value="1"/>
</dbReference>